<reference evidence="1 2" key="1">
    <citation type="submission" date="2014-12" db="EMBL/GenBank/DDBJ databases">
        <title>Genome assembly of Enhygromyxa salina DSM 15201.</title>
        <authorList>
            <person name="Sharma G."/>
            <person name="Subramanian S."/>
        </authorList>
    </citation>
    <scope>NUCLEOTIDE SEQUENCE [LARGE SCALE GENOMIC DNA]</scope>
    <source>
        <strain evidence="1 2">DSM 15201</strain>
    </source>
</reference>
<organism evidence="1 2">
    <name type="scientific">Enhygromyxa salina</name>
    <dbReference type="NCBI Taxonomy" id="215803"/>
    <lineage>
        <taxon>Bacteria</taxon>
        <taxon>Pseudomonadati</taxon>
        <taxon>Myxococcota</taxon>
        <taxon>Polyangia</taxon>
        <taxon>Nannocystales</taxon>
        <taxon>Nannocystaceae</taxon>
        <taxon>Enhygromyxa</taxon>
    </lineage>
</organism>
<name>A0A0C2DC21_9BACT</name>
<proteinExistence type="predicted"/>
<dbReference type="EMBL" id="JMCC02000028">
    <property type="protein sequence ID" value="KIG17257.1"/>
    <property type="molecule type" value="Genomic_DNA"/>
</dbReference>
<evidence type="ECO:0000313" key="2">
    <source>
        <dbReference type="Proteomes" id="UP000031599"/>
    </source>
</evidence>
<comment type="caution">
    <text evidence="1">The sequence shown here is derived from an EMBL/GenBank/DDBJ whole genome shotgun (WGS) entry which is preliminary data.</text>
</comment>
<sequence length="100" mass="11019">MVRASNDGLVSNRHLESLVLGEDRARGPLFSHADGITKINIEHPLFQAVLDTYLTDQGALTLLASSAYTYLNLIHVEIEDQHEAEFLRLHAAHASTTIPS</sequence>
<dbReference type="Proteomes" id="UP000031599">
    <property type="component" value="Unassembled WGS sequence"/>
</dbReference>
<gene>
    <name evidence="1" type="ORF">DB30_03570</name>
</gene>
<dbReference type="AlphaFoldDB" id="A0A0C2DC21"/>
<accession>A0A0C2DC21</accession>
<protein>
    <submittedName>
        <fullName evidence="1">Uncharacterized protein</fullName>
    </submittedName>
</protein>
<evidence type="ECO:0000313" key="1">
    <source>
        <dbReference type="EMBL" id="KIG17257.1"/>
    </source>
</evidence>